<evidence type="ECO:0000256" key="6">
    <source>
        <dbReference type="ARBA" id="ARBA00023212"/>
    </source>
</evidence>
<keyword evidence="5" id="KW-0175">Coiled coil</keyword>
<gene>
    <name evidence="7" type="ORF">MACJ_000575</name>
</gene>
<dbReference type="OrthoDB" id="436841at2759"/>
<accession>A0A976QRG2</accession>
<organism evidence="7 8">
    <name type="scientific">Theileria orientalis</name>
    <dbReference type="NCBI Taxonomy" id="68886"/>
    <lineage>
        <taxon>Eukaryota</taxon>
        <taxon>Sar</taxon>
        <taxon>Alveolata</taxon>
        <taxon>Apicomplexa</taxon>
        <taxon>Aconoidasida</taxon>
        <taxon>Piroplasmida</taxon>
        <taxon>Theileriidae</taxon>
        <taxon>Theileria</taxon>
    </lineage>
</organism>
<dbReference type="GO" id="GO:0005874">
    <property type="term" value="C:microtubule"/>
    <property type="evidence" value="ECO:0007669"/>
    <property type="project" value="UniProtKB-KW"/>
</dbReference>
<dbReference type="InterPro" id="IPR008374">
    <property type="entry name" value="SF_assemblin/giardin_b"/>
</dbReference>
<keyword evidence="4" id="KW-0493">Microtubule</keyword>
<protein>
    <recommendedName>
        <fullName evidence="9">SF-assemblin</fullName>
    </recommendedName>
</protein>
<dbReference type="PANTHER" id="PTHR40412:SF1">
    <property type="entry name" value="SF-ASSEMBLIN"/>
    <property type="match status" value="1"/>
</dbReference>
<evidence type="ECO:0000256" key="1">
    <source>
        <dbReference type="ARBA" id="ARBA00004245"/>
    </source>
</evidence>
<dbReference type="PANTHER" id="PTHR40412">
    <property type="entry name" value="SF-ASSEMBLIN"/>
    <property type="match status" value="1"/>
</dbReference>
<comment type="subcellular location">
    <subcellularLocation>
        <location evidence="1">Cytoplasm</location>
        <location evidence="1">Cytoskeleton</location>
    </subcellularLocation>
</comment>
<evidence type="ECO:0000313" key="8">
    <source>
        <dbReference type="Proteomes" id="UP000244803"/>
    </source>
</evidence>
<evidence type="ECO:0000313" key="7">
    <source>
        <dbReference type="EMBL" id="UKJ88132.1"/>
    </source>
</evidence>
<evidence type="ECO:0008006" key="9">
    <source>
        <dbReference type="Google" id="ProtNLM"/>
    </source>
</evidence>
<dbReference type="AlphaFoldDB" id="A0A976QRG2"/>
<dbReference type="Proteomes" id="UP000244803">
    <property type="component" value="Chromosome 1"/>
</dbReference>
<proteinExistence type="inferred from homology"/>
<dbReference type="Pfam" id="PF06705">
    <property type="entry name" value="SF-assemblin"/>
    <property type="match status" value="1"/>
</dbReference>
<evidence type="ECO:0000256" key="3">
    <source>
        <dbReference type="ARBA" id="ARBA00022490"/>
    </source>
</evidence>
<reference evidence="7" key="1">
    <citation type="submission" date="2022-07" db="EMBL/GenBank/DDBJ databases">
        <title>Evaluation of T. orientalis genome assembly methods using nanopore sequencing and analysis of variation between genomes.</title>
        <authorList>
            <person name="Yam J."/>
            <person name="Micallef M.L."/>
            <person name="Liu M."/>
            <person name="Djordjevic S.P."/>
            <person name="Bogema D.R."/>
            <person name="Jenkins C."/>
        </authorList>
    </citation>
    <scope>NUCLEOTIDE SEQUENCE</scope>
    <source>
        <strain evidence="7">Fish Creek</strain>
    </source>
</reference>
<keyword evidence="6" id="KW-0206">Cytoskeleton</keyword>
<evidence type="ECO:0000256" key="4">
    <source>
        <dbReference type="ARBA" id="ARBA00022701"/>
    </source>
</evidence>
<evidence type="ECO:0000256" key="2">
    <source>
        <dbReference type="ARBA" id="ARBA00005678"/>
    </source>
</evidence>
<keyword evidence="3" id="KW-0963">Cytoplasm</keyword>
<name>A0A976QRG2_THEOR</name>
<dbReference type="EMBL" id="CP056065">
    <property type="protein sequence ID" value="UKJ88132.1"/>
    <property type="molecule type" value="Genomic_DNA"/>
</dbReference>
<comment type="similarity">
    <text evidence="2">Belongs to the SF-assemblin family.</text>
</comment>
<sequence length="256" mass="29971">MANCLERMSTTNSLEDKPSLNSIRDKLTTFENSMLNSKIKQKEEDDIKFNRINDTLSNLNEQLTKESNDRVLSRDTLKKITEDAANRMLNNVQNKLNKKVHHLAEKLDVLIDKCVTLENSVNEMDQKLNKNAYFEMVENDINEIETNIKNDIIAKADKDTNILDKICYLQNTNKIKIHDNNLWNNECINEIRNNIDQFKQTFDNENEVFYKYITNELNNIKYALEATSTARKQSDQHILQAIDQMMSFSLQLKKKN</sequence>
<dbReference type="GO" id="GO:0005200">
    <property type="term" value="F:structural constituent of cytoskeleton"/>
    <property type="evidence" value="ECO:0007669"/>
    <property type="project" value="InterPro"/>
</dbReference>
<evidence type="ECO:0000256" key="5">
    <source>
        <dbReference type="ARBA" id="ARBA00023054"/>
    </source>
</evidence>